<protein>
    <submittedName>
        <fullName evidence="1">CLUMA_CG012759, isoform A</fullName>
    </submittedName>
</protein>
<dbReference type="AlphaFoldDB" id="A0A1J1IGM2"/>
<dbReference type="EMBL" id="CVRI01000050">
    <property type="protein sequence ID" value="CRK99397.1"/>
    <property type="molecule type" value="Genomic_DNA"/>
</dbReference>
<evidence type="ECO:0000313" key="2">
    <source>
        <dbReference type="Proteomes" id="UP000183832"/>
    </source>
</evidence>
<name>A0A1J1IGM2_9DIPT</name>
<accession>A0A1J1IGM2</accession>
<dbReference type="Proteomes" id="UP000183832">
    <property type="component" value="Unassembled WGS sequence"/>
</dbReference>
<organism evidence="1 2">
    <name type="scientific">Clunio marinus</name>
    <dbReference type="NCBI Taxonomy" id="568069"/>
    <lineage>
        <taxon>Eukaryota</taxon>
        <taxon>Metazoa</taxon>
        <taxon>Ecdysozoa</taxon>
        <taxon>Arthropoda</taxon>
        <taxon>Hexapoda</taxon>
        <taxon>Insecta</taxon>
        <taxon>Pterygota</taxon>
        <taxon>Neoptera</taxon>
        <taxon>Endopterygota</taxon>
        <taxon>Diptera</taxon>
        <taxon>Nematocera</taxon>
        <taxon>Chironomoidea</taxon>
        <taxon>Chironomidae</taxon>
        <taxon>Clunio</taxon>
    </lineage>
</organism>
<evidence type="ECO:0000313" key="1">
    <source>
        <dbReference type="EMBL" id="CRK99397.1"/>
    </source>
</evidence>
<sequence length="88" mass="10427">MFSICDNVVHRHQKMSVKLKDKDVFEHVFKTRSHRHHLLKNDCQSCLRVLETCSKTSQEKFTKSAYSFLCSIIFINFQCKLQKIIAHL</sequence>
<reference evidence="1 2" key="1">
    <citation type="submission" date="2015-04" db="EMBL/GenBank/DDBJ databases">
        <authorList>
            <person name="Syromyatnikov M.Y."/>
            <person name="Popov V.N."/>
        </authorList>
    </citation>
    <scope>NUCLEOTIDE SEQUENCE [LARGE SCALE GENOMIC DNA]</scope>
</reference>
<gene>
    <name evidence="1" type="ORF">CLUMA_CG012759</name>
</gene>
<proteinExistence type="predicted"/>
<keyword evidence="2" id="KW-1185">Reference proteome</keyword>